<sequence>MRASNSLTDEQRTFRRILLAKGPVVTPRKIQMSFHGRLKVSDVIHAMEQMSALGFGMLCQYESSSNKFFQKADPDHLDDKALLAYNVTAYEYRRNYFFRK</sequence>
<evidence type="ECO:0000313" key="2">
    <source>
        <dbReference type="Proteomes" id="UP001208570"/>
    </source>
</evidence>
<keyword evidence="2" id="KW-1185">Reference proteome</keyword>
<dbReference type="EMBL" id="JAODUP010000375">
    <property type="protein sequence ID" value="KAK2151111.1"/>
    <property type="molecule type" value="Genomic_DNA"/>
</dbReference>
<dbReference type="Proteomes" id="UP001208570">
    <property type="component" value="Unassembled WGS sequence"/>
</dbReference>
<protein>
    <submittedName>
        <fullName evidence="1">Uncharacterized protein</fullName>
    </submittedName>
</protein>
<gene>
    <name evidence="1" type="ORF">LSH36_375g02075</name>
</gene>
<comment type="caution">
    <text evidence="1">The sequence shown here is derived from an EMBL/GenBank/DDBJ whole genome shotgun (WGS) entry which is preliminary data.</text>
</comment>
<accession>A0AAD9JDV1</accession>
<reference evidence="1" key="1">
    <citation type="journal article" date="2023" name="Mol. Biol. Evol.">
        <title>Third-Generation Sequencing Reveals the Adaptive Role of the Epigenome in Three Deep-Sea Polychaetes.</title>
        <authorList>
            <person name="Perez M."/>
            <person name="Aroh O."/>
            <person name="Sun Y."/>
            <person name="Lan Y."/>
            <person name="Juniper S.K."/>
            <person name="Young C.R."/>
            <person name="Angers B."/>
            <person name="Qian P.Y."/>
        </authorList>
    </citation>
    <scope>NUCLEOTIDE SEQUENCE</scope>
    <source>
        <strain evidence="1">P08H-3</strain>
    </source>
</reference>
<evidence type="ECO:0000313" key="1">
    <source>
        <dbReference type="EMBL" id="KAK2151111.1"/>
    </source>
</evidence>
<proteinExistence type="predicted"/>
<dbReference type="AlphaFoldDB" id="A0AAD9JDV1"/>
<name>A0AAD9JDV1_9ANNE</name>
<organism evidence="1 2">
    <name type="scientific">Paralvinella palmiformis</name>
    <dbReference type="NCBI Taxonomy" id="53620"/>
    <lineage>
        <taxon>Eukaryota</taxon>
        <taxon>Metazoa</taxon>
        <taxon>Spiralia</taxon>
        <taxon>Lophotrochozoa</taxon>
        <taxon>Annelida</taxon>
        <taxon>Polychaeta</taxon>
        <taxon>Sedentaria</taxon>
        <taxon>Canalipalpata</taxon>
        <taxon>Terebellida</taxon>
        <taxon>Terebelliformia</taxon>
        <taxon>Alvinellidae</taxon>
        <taxon>Paralvinella</taxon>
    </lineage>
</organism>